<evidence type="ECO:0000313" key="11">
    <source>
        <dbReference type="Proteomes" id="UP001216558"/>
    </source>
</evidence>
<evidence type="ECO:0000256" key="1">
    <source>
        <dbReference type="ARBA" id="ARBA00022448"/>
    </source>
</evidence>
<evidence type="ECO:0000256" key="3">
    <source>
        <dbReference type="ARBA" id="ARBA00022723"/>
    </source>
</evidence>
<keyword evidence="4" id="KW-0249">Electron transport</keyword>
<feature type="compositionally biased region" description="Low complexity" evidence="7">
    <location>
        <begin position="31"/>
        <end position="62"/>
    </location>
</feature>
<protein>
    <submittedName>
        <fullName evidence="10">Cytochrome c family protein</fullName>
    </submittedName>
</protein>
<keyword evidence="3 6" id="KW-0479">Metal-binding</keyword>
<proteinExistence type="predicted"/>
<gene>
    <name evidence="10" type="ORF">OIK40_06600</name>
</gene>
<evidence type="ECO:0000256" key="7">
    <source>
        <dbReference type="SAM" id="MobiDB-lite"/>
    </source>
</evidence>
<name>A0ABT5JNF5_9SPHN</name>
<keyword evidence="1" id="KW-0813">Transport</keyword>
<feature type="signal peptide" evidence="8">
    <location>
        <begin position="1"/>
        <end position="22"/>
    </location>
</feature>
<evidence type="ECO:0000256" key="6">
    <source>
        <dbReference type="PROSITE-ProRule" id="PRU00433"/>
    </source>
</evidence>
<dbReference type="PANTHER" id="PTHR11961">
    <property type="entry name" value="CYTOCHROME C"/>
    <property type="match status" value="1"/>
</dbReference>
<dbReference type="InterPro" id="IPR009056">
    <property type="entry name" value="Cyt_c-like_dom"/>
</dbReference>
<feature type="chain" id="PRO_5046312070" evidence="8">
    <location>
        <begin position="23"/>
        <end position="179"/>
    </location>
</feature>
<evidence type="ECO:0000256" key="2">
    <source>
        <dbReference type="ARBA" id="ARBA00022617"/>
    </source>
</evidence>
<feature type="region of interest" description="Disordered" evidence="7">
    <location>
        <begin position="26"/>
        <end position="62"/>
    </location>
</feature>
<evidence type="ECO:0000256" key="5">
    <source>
        <dbReference type="ARBA" id="ARBA00023004"/>
    </source>
</evidence>
<keyword evidence="2 6" id="KW-0349">Heme</keyword>
<dbReference type="RefSeq" id="WP_273677198.1">
    <property type="nucleotide sequence ID" value="NZ_JAQQXQ010000004.1"/>
</dbReference>
<dbReference type="PROSITE" id="PS51007">
    <property type="entry name" value="CYTC"/>
    <property type="match status" value="1"/>
</dbReference>
<dbReference type="EMBL" id="JAQQXQ010000004">
    <property type="protein sequence ID" value="MDC8754312.1"/>
    <property type="molecule type" value="Genomic_DNA"/>
</dbReference>
<dbReference type="InterPro" id="IPR002327">
    <property type="entry name" value="Cyt_c_1A/1B"/>
</dbReference>
<accession>A0ABT5JNF5</accession>
<comment type="caution">
    <text evidence="10">The sequence shown here is derived from an EMBL/GenBank/DDBJ whole genome shotgun (WGS) entry which is preliminary data.</text>
</comment>
<keyword evidence="8" id="KW-0732">Signal</keyword>
<dbReference type="Gene3D" id="1.10.760.10">
    <property type="entry name" value="Cytochrome c-like domain"/>
    <property type="match status" value="1"/>
</dbReference>
<keyword evidence="11" id="KW-1185">Reference proteome</keyword>
<dbReference type="InterPro" id="IPR036909">
    <property type="entry name" value="Cyt_c-like_dom_sf"/>
</dbReference>
<sequence>MKRNFLMGAAAVAGLMTLSACGGGAGSDANAPAAEETAAAPAAEEPAAPAEGEATEATDAAATETADAGAGLQLAGLTGDPAKGEKVFALCRSCHVLEEGVNRVGPSLYNVVGRKSGTVAGFSYSDANKNSGVTWTTDVLFEYLKDPKGFMPGTKMAFPGIKNDQDRANLVAYLESQSK</sequence>
<evidence type="ECO:0000259" key="9">
    <source>
        <dbReference type="PROSITE" id="PS51007"/>
    </source>
</evidence>
<dbReference type="Pfam" id="PF00034">
    <property type="entry name" value="Cytochrom_C"/>
    <property type="match status" value="1"/>
</dbReference>
<organism evidence="10 11">
    <name type="scientific">Erythrobacter fulvus</name>
    <dbReference type="NCBI Taxonomy" id="2987523"/>
    <lineage>
        <taxon>Bacteria</taxon>
        <taxon>Pseudomonadati</taxon>
        <taxon>Pseudomonadota</taxon>
        <taxon>Alphaproteobacteria</taxon>
        <taxon>Sphingomonadales</taxon>
        <taxon>Erythrobacteraceae</taxon>
        <taxon>Erythrobacter/Porphyrobacter group</taxon>
        <taxon>Erythrobacter</taxon>
    </lineage>
</organism>
<evidence type="ECO:0000256" key="8">
    <source>
        <dbReference type="SAM" id="SignalP"/>
    </source>
</evidence>
<dbReference type="SUPFAM" id="SSF46626">
    <property type="entry name" value="Cytochrome c"/>
    <property type="match status" value="1"/>
</dbReference>
<feature type="domain" description="Cytochrome c" evidence="9">
    <location>
        <begin position="79"/>
        <end position="178"/>
    </location>
</feature>
<reference evidence="10 11" key="1">
    <citation type="submission" date="2022-10" db="EMBL/GenBank/DDBJ databases">
        <title>Erythrobacter sp. sf7 Genome sequencing.</title>
        <authorList>
            <person name="Park S."/>
        </authorList>
    </citation>
    <scope>NUCLEOTIDE SEQUENCE [LARGE SCALE GENOMIC DNA]</scope>
    <source>
        <strain evidence="11">sf7</strain>
    </source>
</reference>
<dbReference type="PROSITE" id="PS51257">
    <property type="entry name" value="PROKAR_LIPOPROTEIN"/>
    <property type="match status" value="1"/>
</dbReference>
<dbReference type="Proteomes" id="UP001216558">
    <property type="component" value="Unassembled WGS sequence"/>
</dbReference>
<evidence type="ECO:0000256" key="4">
    <source>
        <dbReference type="ARBA" id="ARBA00022982"/>
    </source>
</evidence>
<keyword evidence="5 6" id="KW-0408">Iron</keyword>
<evidence type="ECO:0000313" key="10">
    <source>
        <dbReference type="EMBL" id="MDC8754312.1"/>
    </source>
</evidence>
<dbReference type="PRINTS" id="PR00604">
    <property type="entry name" value="CYTCHRMECIAB"/>
</dbReference>